<protein>
    <recommendedName>
        <fullName evidence="2">Fungal-type protein kinase domain-containing protein</fullName>
    </recommendedName>
</protein>
<dbReference type="InterPro" id="IPR040976">
    <property type="entry name" value="Pkinase_fungal"/>
</dbReference>
<proteinExistence type="predicted"/>
<evidence type="ECO:0000313" key="3">
    <source>
        <dbReference type="EMBL" id="KAF9040343.1"/>
    </source>
</evidence>
<accession>A0A9P5TXF0</accession>
<evidence type="ECO:0000313" key="4">
    <source>
        <dbReference type="Proteomes" id="UP000772434"/>
    </source>
</evidence>
<dbReference type="AlphaFoldDB" id="A0A9P5TXF0"/>
<evidence type="ECO:0000256" key="1">
    <source>
        <dbReference type="SAM" id="MobiDB-lite"/>
    </source>
</evidence>
<feature type="domain" description="Fungal-type protein kinase" evidence="2">
    <location>
        <begin position="185"/>
        <end position="314"/>
    </location>
</feature>
<feature type="domain" description="Fungal-type protein kinase" evidence="2">
    <location>
        <begin position="490"/>
        <end position="655"/>
    </location>
</feature>
<dbReference type="EMBL" id="JADNRY010000560">
    <property type="protein sequence ID" value="KAF9040343.1"/>
    <property type="molecule type" value="Genomic_DNA"/>
</dbReference>
<name>A0A9P5TXF0_9AGAR</name>
<evidence type="ECO:0000259" key="2">
    <source>
        <dbReference type="Pfam" id="PF17667"/>
    </source>
</evidence>
<dbReference type="PANTHER" id="PTHR38248">
    <property type="entry name" value="FUNK1 6"/>
    <property type="match status" value="1"/>
</dbReference>
<feature type="region of interest" description="Disordered" evidence="1">
    <location>
        <begin position="340"/>
        <end position="379"/>
    </location>
</feature>
<feature type="compositionally biased region" description="Polar residues" evidence="1">
    <location>
        <begin position="344"/>
        <end position="362"/>
    </location>
</feature>
<dbReference type="Pfam" id="PF17667">
    <property type="entry name" value="Pkinase_fungal"/>
    <property type="match status" value="2"/>
</dbReference>
<comment type="caution">
    <text evidence="3">The sequence shown here is derived from an EMBL/GenBank/DDBJ whole genome shotgun (WGS) entry which is preliminary data.</text>
</comment>
<sequence length="733" mass="82718">MALTSPKSPQNDLIDLMRPELEGQTWTLPTDMLARGLSAKQRKPDADPRKLESEHSDRLEYYNIDIDKLEPVIEKASHHFVNSNPALLLASDEPVERAFYPGLCNFLNGCVNSCATALRHHEPNRPVFLQRLKFFTWHKSTKDGIDEAEPLKPDLAGSFCDEAPSELYWSPPSGGTQMKIPVEVKSSWSDLVLQAGTYARSLFSAAPLRQYALVLGYNQKDRDFRFLVFHRGGLTASKPLKLEDVNDREDVVRLFMSIFTWKDRGDAGFPRWYNENQACPPGRQDGEHFLVNIERLLHHSTCVRGRSTRVFGFKIPDTTKKDPPITETVQCSRRIQENVEKAKSQGTGLLGSQSQLHPSSGTRSSRSKQAKSASNSSNSLIDKAEPIAISPEYAAGESVKYIPPTVDWHPSQYPLVLGPGVSAILKSSWVSLFGAVIEPKVRGDCSGMFGLPKHVYSFWAYHTDTCITTNHLFLPPSDLDTEAMEEYRWHLYENDTERPDYRALLIQVMQDAGSSLVSAPDLQSLITAITHAHIGYYNMIQRSYQHRDVSIWNILTPNQLSECDIAFTIDQPNTVQKEILQLCKDLSIKKQHAAILIDADMAIDWNTYFDKAHGGTKSGTEAFMSRWLLNPALTDHIHSPLDDYWSFYFVAQWACVFNPLSSYGVKDAALILYWRASLDGSRKDRDTATTDITKDPMSANKHGEFLQQAQPFLEAWIDSLYFLGIHGLTRQRA</sequence>
<feature type="compositionally biased region" description="Low complexity" evidence="1">
    <location>
        <begin position="370"/>
        <end position="379"/>
    </location>
</feature>
<keyword evidence="4" id="KW-1185">Reference proteome</keyword>
<dbReference type="OrthoDB" id="3182677at2759"/>
<gene>
    <name evidence="3" type="ORF">BDP27DRAFT_1435164</name>
</gene>
<dbReference type="PANTHER" id="PTHR38248:SF2">
    <property type="entry name" value="FUNK1 11"/>
    <property type="match status" value="1"/>
</dbReference>
<dbReference type="Proteomes" id="UP000772434">
    <property type="component" value="Unassembled WGS sequence"/>
</dbReference>
<reference evidence="3" key="1">
    <citation type="submission" date="2020-11" db="EMBL/GenBank/DDBJ databases">
        <authorList>
            <consortium name="DOE Joint Genome Institute"/>
            <person name="Ahrendt S."/>
            <person name="Riley R."/>
            <person name="Andreopoulos W."/>
            <person name="Labutti K."/>
            <person name="Pangilinan J."/>
            <person name="Ruiz-Duenas F.J."/>
            <person name="Barrasa J.M."/>
            <person name="Sanchez-Garcia M."/>
            <person name="Camarero S."/>
            <person name="Miyauchi S."/>
            <person name="Serrano A."/>
            <person name="Linde D."/>
            <person name="Babiker R."/>
            <person name="Drula E."/>
            <person name="Ayuso-Fernandez I."/>
            <person name="Pacheco R."/>
            <person name="Padilla G."/>
            <person name="Ferreira P."/>
            <person name="Barriuso J."/>
            <person name="Kellner H."/>
            <person name="Castanera R."/>
            <person name="Alfaro M."/>
            <person name="Ramirez L."/>
            <person name="Pisabarro A.G."/>
            <person name="Kuo A."/>
            <person name="Tritt A."/>
            <person name="Lipzen A."/>
            <person name="He G."/>
            <person name="Yan M."/>
            <person name="Ng V."/>
            <person name="Cullen D."/>
            <person name="Martin F."/>
            <person name="Rosso M.-N."/>
            <person name="Henrissat B."/>
            <person name="Hibbett D."/>
            <person name="Martinez A.T."/>
            <person name="Grigoriev I.V."/>
        </authorList>
    </citation>
    <scope>NUCLEOTIDE SEQUENCE</scope>
    <source>
        <strain evidence="3">AH 40177</strain>
    </source>
</reference>
<organism evidence="3 4">
    <name type="scientific">Rhodocollybia butyracea</name>
    <dbReference type="NCBI Taxonomy" id="206335"/>
    <lineage>
        <taxon>Eukaryota</taxon>
        <taxon>Fungi</taxon>
        <taxon>Dikarya</taxon>
        <taxon>Basidiomycota</taxon>
        <taxon>Agaricomycotina</taxon>
        <taxon>Agaricomycetes</taxon>
        <taxon>Agaricomycetidae</taxon>
        <taxon>Agaricales</taxon>
        <taxon>Marasmiineae</taxon>
        <taxon>Omphalotaceae</taxon>
        <taxon>Rhodocollybia</taxon>
    </lineage>
</organism>